<dbReference type="CDD" id="cd10317">
    <property type="entry name" value="RGL4_C"/>
    <property type="match status" value="1"/>
</dbReference>
<sequence length="736" mass="84248">MVSKEDVSSSSLCSTTTATPLVEEEEIRRLPCIPPPVVTPPEIGASDAALQRNRSLRLCRCTSRRRIYFLTGRFMVTNMEKGRRIYTIVGWLVITFYFCLIVHCTARIPADRLVPRSNVASSPPLKLHVLDHHVEMDNGIVKLALSNPSGYITSVGYKGIDNILEYHFKETRRGLESTSFRVIAKTEDQIEVSFTKIWNISLSAENDLPLNIDKRFILLRGASGFYSYAIFERLKGWPDLNIDEARIAFKLQQDMFHYMAISDNKQRIMPTDHDREVGHVLDYKEAVLITNSGDSQLKGEVDDKYQYSVDNKDNRVHGWISSKANVGFWVITPSDEFRAGGPVKPDLTSHAGPTSLAVFFSGHYAGPNFGLRLRDGEPWKKVFGPVFMYLNSETSNKEALLWENAKKQMSEESKKWPYDFPLSRDFPHLDQRGTIKGRLLVRDRYINKELIPAKSAYVGLAPPGDVGSWQAETKGYQFWTQTDEMGYFTITGVRPNHYNLYGWIPGIIGDYKHEKDIIIRQGNEVQIGDLVYEPPRNGPTLWEIGIPDRSAAEFYVPDPAPNLVNKLYINHTEKYRQYGLWDRYTDLYPTKDLIYTVGVSDYHKDWFFAHVNRKVNRNNYTSTTWQVAFDVRNVTRTGTYTLRLALASAHLAEIQVRINNPNARSPHFTTGRIGRDNTIARHGIHGQYWMYSVNVPEFQLVNGKNTIYLRQARGLSPFTGVLYDYIRLEGPPIAYH</sequence>
<evidence type="ECO:0000256" key="5">
    <source>
        <dbReference type="ARBA" id="ARBA00022525"/>
    </source>
</evidence>
<dbReference type="Pfam" id="PF14683">
    <property type="entry name" value="CBM-like"/>
    <property type="match status" value="1"/>
</dbReference>
<dbReference type="Proteomes" id="UP000826271">
    <property type="component" value="Unassembled WGS sequence"/>
</dbReference>
<evidence type="ECO:0000256" key="3">
    <source>
        <dbReference type="ARBA" id="ARBA00010418"/>
    </source>
</evidence>
<dbReference type="AlphaFoldDB" id="A0AAV6WZ24"/>
<dbReference type="Pfam" id="PF14686">
    <property type="entry name" value="fn3_3"/>
    <property type="match status" value="1"/>
</dbReference>
<dbReference type="InterPro" id="IPR029413">
    <property type="entry name" value="RG-lyase_II"/>
</dbReference>
<dbReference type="InterPro" id="IPR014718">
    <property type="entry name" value="GH-type_carb-bd"/>
</dbReference>
<dbReference type="Gene3D" id="2.70.98.10">
    <property type="match status" value="1"/>
</dbReference>
<dbReference type="CDD" id="cd10320">
    <property type="entry name" value="RGL4_N"/>
    <property type="match status" value="1"/>
</dbReference>
<dbReference type="InterPro" id="IPR029411">
    <property type="entry name" value="RG-lyase_III"/>
</dbReference>
<keyword evidence="8" id="KW-1133">Transmembrane helix</keyword>
<dbReference type="Gene3D" id="2.60.40.1120">
    <property type="entry name" value="Carboxypeptidase-like, regulatory domain"/>
    <property type="match status" value="1"/>
</dbReference>
<dbReference type="SUPFAM" id="SSF74650">
    <property type="entry name" value="Galactose mutarotase-like"/>
    <property type="match status" value="1"/>
</dbReference>
<dbReference type="GO" id="GO:0005975">
    <property type="term" value="P:carbohydrate metabolic process"/>
    <property type="evidence" value="ECO:0007669"/>
    <property type="project" value="InterPro"/>
</dbReference>
<reference evidence="11" key="1">
    <citation type="submission" date="2019-10" db="EMBL/GenBank/DDBJ databases">
        <authorList>
            <person name="Zhang R."/>
            <person name="Pan Y."/>
            <person name="Wang J."/>
            <person name="Ma R."/>
            <person name="Yu S."/>
        </authorList>
    </citation>
    <scope>NUCLEOTIDE SEQUENCE</scope>
    <source>
        <strain evidence="11">LA-IB0</strain>
        <tissue evidence="11">Leaf</tissue>
    </source>
</reference>
<dbReference type="Pfam" id="PF06045">
    <property type="entry name" value="Rhamnogal_lyase"/>
    <property type="match status" value="2"/>
</dbReference>
<keyword evidence="5" id="KW-0964">Secreted</keyword>
<evidence type="ECO:0000313" key="12">
    <source>
        <dbReference type="Proteomes" id="UP000826271"/>
    </source>
</evidence>
<dbReference type="InterPro" id="IPR013784">
    <property type="entry name" value="Carb-bd-like_fold"/>
</dbReference>
<proteinExistence type="inferred from homology"/>
<dbReference type="SUPFAM" id="SSF49785">
    <property type="entry name" value="Galactose-binding domain-like"/>
    <property type="match status" value="1"/>
</dbReference>
<feature type="domain" description="Rhamnogalacturonan lyase" evidence="10">
    <location>
        <begin position="454"/>
        <end position="525"/>
    </location>
</feature>
<dbReference type="GO" id="GO:0005576">
    <property type="term" value="C:extracellular region"/>
    <property type="evidence" value="ECO:0007669"/>
    <property type="project" value="UniProtKB-SubCell"/>
</dbReference>
<keyword evidence="8" id="KW-0812">Transmembrane</keyword>
<evidence type="ECO:0000256" key="4">
    <source>
        <dbReference type="ARBA" id="ARBA00012437"/>
    </source>
</evidence>
<keyword evidence="12" id="KW-1185">Reference proteome</keyword>
<dbReference type="InterPro" id="IPR008979">
    <property type="entry name" value="Galactose-bd-like_sf"/>
</dbReference>
<keyword evidence="7" id="KW-0456">Lyase</keyword>
<dbReference type="InterPro" id="IPR010325">
    <property type="entry name" value="Rhamnogal_lyase"/>
</dbReference>
<protein>
    <recommendedName>
        <fullName evidence="4">rhamnogalacturonan endolyase</fullName>
        <ecNumber evidence="4">4.2.2.23</ecNumber>
    </recommendedName>
</protein>
<comment type="caution">
    <text evidence="11">The sequence shown here is derived from an EMBL/GenBank/DDBJ whole genome shotgun (WGS) entry which is preliminary data.</text>
</comment>
<dbReference type="CDD" id="cd10316">
    <property type="entry name" value="RGL4_M"/>
    <property type="match status" value="1"/>
</dbReference>
<keyword evidence="8" id="KW-0472">Membrane</keyword>
<organism evidence="11 12">
    <name type="scientific">Buddleja alternifolia</name>
    <dbReference type="NCBI Taxonomy" id="168488"/>
    <lineage>
        <taxon>Eukaryota</taxon>
        <taxon>Viridiplantae</taxon>
        <taxon>Streptophyta</taxon>
        <taxon>Embryophyta</taxon>
        <taxon>Tracheophyta</taxon>
        <taxon>Spermatophyta</taxon>
        <taxon>Magnoliopsida</taxon>
        <taxon>eudicotyledons</taxon>
        <taxon>Gunneridae</taxon>
        <taxon>Pentapetalae</taxon>
        <taxon>asterids</taxon>
        <taxon>lamiids</taxon>
        <taxon>Lamiales</taxon>
        <taxon>Scrophulariaceae</taxon>
        <taxon>Buddlejeae</taxon>
        <taxon>Buddleja</taxon>
    </lineage>
</organism>
<evidence type="ECO:0000256" key="7">
    <source>
        <dbReference type="ARBA" id="ARBA00023239"/>
    </source>
</evidence>
<dbReference type="InterPro" id="IPR011013">
    <property type="entry name" value="Gal_mutarotase_sf_dom"/>
</dbReference>
<name>A0AAV6WZ24_9LAMI</name>
<dbReference type="EMBL" id="WHWC01000011">
    <property type="protein sequence ID" value="KAG8373462.1"/>
    <property type="molecule type" value="Genomic_DNA"/>
</dbReference>
<evidence type="ECO:0000313" key="11">
    <source>
        <dbReference type="EMBL" id="KAG8373462.1"/>
    </source>
</evidence>
<feature type="domain" description="Rhamnogalacturonan lyase" evidence="9">
    <location>
        <begin position="540"/>
        <end position="728"/>
    </location>
</feature>
<dbReference type="EC" id="4.2.2.23" evidence="4"/>
<keyword evidence="6" id="KW-0732">Signal</keyword>
<dbReference type="FunFam" id="2.60.40.1120:FF:000033">
    <property type="entry name" value="Rhamnogalacturonate lyase B"/>
    <property type="match status" value="1"/>
</dbReference>
<evidence type="ECO:0000259" key="9">
    <source>
        <dbReference type="Pfam" id="PF14683"/>
    </source>
</evidence>
<feature type="transmembrane region" description="Helical" evidence="8">
    <location>
        <begin position="85"/>
        <end position="103"/>
    </location>
</feature>
<dbReference type="PANTHER" id="PTHR32018:SF18">
    <property type="entry name" value="RHAMNOGALACTURONAN ENDOLYASE"/>
    <property type="match status" value="1"/>
</dbReference>
<dbReference type="PANTHER" id="PTHR32018">
    <property type="entry name" value="RHAMNOGALACTURONATE LYASE FAMILY PROTEIN"/>
    <property type="match status" value="1"/>
</dbReference>
<evidence type="ECO:0000256" key="6">
    <source>
        <dbReference type="ARBA" id="ARBA00022729"/>
    </source>
</evidence>
<comment type="similarity">
    <text evidence="3">Belongs to the polysaccharide lyase 4 family.</text>
</comment>
<dbReference type="GO" id="GO:0030246">
    <property type="term" value="F:carbohydrate binding"/>
    <property type="evidence" value="ECO:0007669"/>
    <property type="project" value="InterPro"/>
</dbReference>
<evidence type="ECO:0000256" key="2">
    <source>
        <dbReference type="ARBA" id="ARBA00004613"/>
    </source>
</evidence>
<evidence type="ECO:0000256" key="8">
    <source>
        <dbReference type="SAM" id="Phobius"/>
    </source>
</evidence>
<comment type="subcellular location">
    <subcellularLocation>
        <location evidence="2">Secreted</location>
    </subcellularLocation>
</comment>
<accession>A0AAV6WZ24</accession>
<gene>
    <name evidence="11" type="ORF">BUALT_Bualt11G0026800</name>
</gene>
<dbReference type="SUPFAM" id="SSF49452">
    <property type="entry name" value="Starch-binding domain-like"/>
    <property type="match status" value="1"/>
</dbReference>
<dbReference type="InterPro" id="IPR051850">
    <property type="entry name" value="Polysacch_Lyase_4"/>
</dbReference>
<evidence type="ECO:0000256" key="1">
    <source>
        <dbReference type="ARBA" id="ARBA00001324"/>
    </source>
</evidence>
<dbReference type="GO" id="GO:0102210">
    <property type="term" value="F:rhamnogalacturonan endolyase activity"/>
    <property type="evidence" value="ECO:0007669"/>
    <property type="project" value="UniProtKB-EC"/>
</dbReference>
<comment type="catalytic activity">
    <reaction evidence="1">
        <text>Endotype eliminative cleavage of L-alpha-rhamnopyranosyl-(1-&gt;4)-alpha-D-galactopyranosyluronic acid bonds of rhamnogalacturonan I domains in ramified hairy regions of pectin leaving L-rhamnopyranose at the reducing end and 4-deoxy-4,5-unsaturated D-galactopyranosyluronic acid at the non-reducing end.</text>
        <dbReference type="EC" id="4.2.2.23"/>
    </reaction>
</comment>
<evidence type="ECO:0000259" key="10">
    <source>
        <dbReference type="Pfam" id="PF14686"/>
    </source>
</evidence>
<dbReference type="Gene3D" id="2.60.120.260">
    <property type="entry name" value="Galactose-binding domain-like"/>
    <property type="match status" value="1"/>
</dbReference>